<dbReference type="AlphaFoldDB" id="A0AAV6XLD7"/>
<proteinExistence type="predicted"/>
<name>A0AAV6XLD7_9LAMI</name>
<organism evidence="2 3">
    <name type="scientific">Buddleja alternifolia</name>
    <dbReference type="NCBI Taxonomy" id="168488"/>
    <lineage>
        <taxon>Eukaryota</taxon>
        <taxon>Viridiplantae</taxon>
        <taxon>Streptophyta</taxon>
        <taxon>Embryophyta</taxon>
        <taxon>Tracheophyta</taxon>
        <taxon>Spermatophyta</taxon>
        <taxon>Magnoliopsida</taxon>
        <taxon>eudicotyledons</taxon>
        <taxon>Gunneridae</taxon>
        <taxon>Pentapetalae</taxon>
        <taxon>asterids</taxon>
        <taxon>lamiids</taxon>
        <taxon>Lamiales</taxon>
        <taxon>Scrophulariaceae</taxon>
        <taxon>Buddlejeae</taxon>
        <taxon>Buddleja</taxon>
    </lineage>
</organism>
<keyword evidence="1" id="KW-0472">Membrane</keyword>
<accession>A0AAV6XLD7</accession>
<feature type="transmembrane region" description="Helical" evidence="1">
    <location>
        <begin position="28"/>
        <end position="52"/>
    </location>
</feature>
<protein>
    <recommendedName>
        <fullName evidence="4">ATP synthase F0 subunit 8</fullName>
    </recommendedName>
</protein>
<keyword evidence="1" id="KW-0812">Transmembrane</keyword>
<dbReference type="Gene3D" id="2.40.50.40">
    <property type="match status" value="1"/>
</dbReference>
<keyword evidence="3" id="KW-1185">Reference proteome</keyword>
<evidence type="ECO:0000256" key="1">
    <source>
        <dbReference type="SAM" id="Phobius"/>
    </source>
</evidence>
<reference evidence="2" key="1">
    <citation type="submission" date="2019-10" db="EMBL/GenBank/DDBJ databases">
        <authorList>
            <person name="Zhang R."/>
            <person name="Pan Y."/>
            <person name="Wang J."/>
            <person name="Ma R."/>
            <person name="Yu S."/>
        </authorList>
    </citation>
    <scope>NUCLEOTIDE SEQUENCE</scope>
    <source>
        <strain evidence="2">LA-IB0</strain>
        <tissue evidence="2">Leaf</tissue>
    </source>
</reference>
<gene>
    <name evidence="2" type="ORF">BUALT_Bualt07G0148600</name>
</gene>
<evidence type="ECO:0008006" key="4">
    <source>
        <dbReference type="Google" id="ProtNLM"/>
    </source>
</evidence>
<sequence length="82" mass="9690">MPVPTISASEAAVELQNLRFEARSAKDYAWFDVGSFLNYGVCFVLFCFVFIFYKLSIPFQCPSISYLCMLFYWISLWHKFFQ</sequence>
<dbReference type="Proteomes" id="UP000826271">
    <property type="component" value="Unassembled WGS sequence"/>
</dbReference>
<evidence type="ECO:0000313" key="2">
    <source>
        <dbReference type="EMBL" id="KAG8380005.1"/>
    </source>
</evidence>
<dbReference type="EMBL" id="WHWC01000007">
    <property type="protein sequence ID" value="KAG8380005.1"/>
    <property type="molecule type" value="Genomic_DNA"/>
</dbReference>
<feature type="transmembrane region" description="Helical" evidence="1">
    <location>
        <begin position="64"/>
        <end position="81"/>
    </location>
</feature>
<evidence type="ECO:0000313" key="3">
    <source>
        <dbReference type="Proteomes" id="UP000826271"/>
    </source>
</evidence>
<comment type="caution">
    <text evidence="2">The sequence shown here is derived from an EMBL/GenBank/DDBJ whole genome shotgun (WGS) entry which is preliminary data.</text>
</comment>
<keyword evidence="1" id="KW-1133">Transmembrane helix</keyword>